<comment type="catalytic activity">
    <reaction evidence="1 7">
        <text>3-dehydroquinate = 3-dehydroshikimate + H2O</text>
        <dbReference type="Rhea" id="RHEA:21096"/>
        <dbReference type="ChEBI" id="CHEBI:15377"/>
        <dbReference type="ChEBI" id="CHEBI:16630"/>
        <dbReference type="ChEBI" id="CHEBI:32364"/>
        <dbReference type="EC" id="4.2.1.10"/>
    </reaction>
</comment>
<dbReference type="PIRSF" id="PIRSF001399">
    <property type="entry name" value="DHquinase_II"/>
    <property type="match status" value="1"/>
</dbReference>
<dbReference type="GO" id="GO:0009423">
    <property type="term" value="P:chorismate biosynthetic process"/>
    <property type="evidence" value="ECO:0007669"/>
    <property type="project" value="UniProtKB-UniRule"/>
</dbReference>
<comment type="similarity">
    <text evidence="3 7">Belongs to the type-II 3-dehydroquinase family.</text>
</comment>
<dbReference type="EMBL" id="JEMG01000001">
    <property type="protein sequence ID" value="EYC51100.1"/>
    <property type="molecule type" value="Genomic_DNA"/>
</dbReference>
<dbReference type="eggNOG" id="COG0757">
    <property type="taxonomic scope" value="Bacteria"/>
</dbReference>
<feature type="active site" description="Proton acceptor" evidence="7 8">
    <location>
        <position position="23"/>
    </location>
</feature>
<dbReference type="InterPro" id="IPR036441">
    <property type="entry name" value="DHquinase_II_sf"/>
</dbReference>
<organism evidence="11 12">
    <name type="scientific">Hylemonella gracilis str. Niagara R</name>
    <dbReference type="NCBI Taxonomy" id="1458275"/>
    <lineage>
        <taxon>Bacteria</taxon>
        <taxon>Pseudomonadati</taxon>
        <taxon>Pseudomonadota</taxon>
        <taxon>Betaproteobacteria</taxon>
        <taxon>Burkholderiales</taxon>
        <taxon>Comamonadaceae</taxon>
        <taxon>Hylemonella</taxon>
    </lineage>
</organism>
<name>A0A016XGU2_9BURK</name>
<evidence type="ECO:0000256" key="9">
    <source>
        <dbReference type="PIRSR" id="PIRSR001399-2"/>
    </source>
</evidence>
<dbReference type="OrthoDB" id="9790793at2"/>
<dbReference type="SUPFAM" id="SSF52304">
    <property type="entry name" value="Type II 3-dehydroquinate dehydratase"/>
    <property type="match status" value="1"/>
</dbReference>
<evidence type="ECO:0000256" key="10">
    <source>
        <dbReference type="PIRSR" id="PIRSR001399-3"/>
    </source>
</evidence>
<feature type="binding site" evidence="7 9">
    <location>
        <position position="92"/>
    </location>
    <ligand>
        <name>substrate</name>
    </ligand>
</feature>
<evidence type="ECO:0000256" key="3">
    <source>
        <dbReference type="ARBA" id="ARBA00011037"/>
    </source>
</evidence>
<evidence type="ECO:0000256" key="4">
    <source>
        <dbReference type="ARBA" id="ARBA00011193"/>
    </source>
</evidence>
<evidence type="ECO:0000313" key="12">
    <source>
        <dbReference type="Proteomes" id="UP000023268"/>
    </source>
</evidence>
<feature type="binding site" evidence="7 9">
    <location>
        <position position="79"/>
    </location>
    <ligand>
        <name>substrate</name>
    </ligand>
</feature>
<gene>
    <name evidence="7" type="primary">aroQ</name>
    <name evidence="11" type="ORF">AZ34_08420</name>
</gene>
<evidence type="ECO:0000256" key="1">
    <source>
        <dbReference type="ARBA" id="ARBA00001864"/>
    </source>
</evidence>
<dbReference type="NCBIfam" id="NF003807">
    <property type="entry name" value="PRK05395.1-4"/>
    <property type="match status" value="1"/>
</dbReference>
<feature type="binding site" evidence="7 9">
    <location>
        <position position="85"/>
    </location>
    <ligand>
        <name>substrate</name>
    </ligand>
</feature>
<dbReference type="NCBIfam" id="TIGR01088">
    <property type="entry name" value="aroQ"/>
    <property type="match status" value="1"/>
</dbReference>
<feature type="site" description="Transition state stabilizer" evidence="7 10">
    <location>
        <position position="18"/>
    </location>
</feature>
<dbReference type="InterPro" id="IPR001874">
    <property type="entry name" value="DHquinase_II"/>
</dbReference>
<proteinExistence type="inferred from homology"/>
<feature type="binding site" evidence="7 9">
    <location>
        <position position="116"/>
    </location>
    <ligand>
        <name>substrate</name>
    </ligand>
</feature>
<evidence type="ECO:0000313" key="11">
    <source>
        <dbReference type="EMBL" id="EYC51100.1"/>
    </source>
</evidence>
<evidence type="ECO:0000256" key="5">
    <source>
        <dbReference type="ARBA" id="ARBA00012060"/>
    </source>
</evidence>
<evidence type="ECO:0000256" key="7">
    <source>
        <dbReference type="HAMAP-Rule" id="MF_00169"/>
    </source>
</evidence>
<dbReference type="GO" id="GO:0009073">
    <property type="term" value="P:aromatic amino acid family biosynthetic process"/>
    <property type="evidence" value="ECO:0007669"/>
    <property type="project" value="UniProtKB-KW"/>
</dbReference>
<keyword evidence="7" id="KW-0057">Aromatic amino acid biosynthesis</keyword>
<feature type="binding site" evidence="7 9">
    <location>
        <begin position="106"/>
        <end position="107"/>
    </location>
    <ligand>
        <name>substrate</name>
    </ligand>
</feature>
<dbReference type="HAMAP" id="MF_00169">
    <property type="entry name" value="AroQ"/>
    <property type="match status" value="1"/>
</dbReference>
<comment type="pathway">
    <text evidence="2 7">Metabolic intermediate biosynthesis; chorismate biosynthesis; chorismate from D-erythrose 4-phosphate and phosphoenolpyruvate: step 3/7.</text>
</comment>
<evidence type="ECO:0000256" key="8">
    <source>
        <dbReference type="PIRSR" id="PIRSR001399-1"/>
    </source>
</evidence>
<dbReference type="Gene3D" id="3.40.50.9100">
    <property type="entry name" value="Dehydroquinase, class II"/>
    <property type="match status" value="1"/>
</dbReference>
<feature type="active site" description="Proton donor" evidence="7 8">
    <location>
        <position position="105"/>
    </location>
</feature>
<dbReference type="UniPathway" id="UPA00053">
    <property type="reaction ID" value="UER00086"/>
</dbReference>
<protein>
    <recommendedName>
        <fullName evidence="5 7">3-dehydroquinate dehydratase</fullName>
        <shortName evidence="7">3-dehydroquinase</shortName>
        <ecNumber evidence="5 7">4.2.1.10</ecNumber>
    </recommendedName>
    <alternativeName>
        <fullName evidence="7">Type II DHQase</fullName>
    </alternativeName>
</protein>
<dbReference type="NCBIfam" id="NF003806">
    <property type="entry name" value="PRK05395.1-3"/>
    <property type="match status" value="1"/>
</dbReference>
<keyword evidence="6 7" id="KW-0456">Lyase</keyword>
<dbReference type="GO" id="GO:0008652">
    <property type="term" value="P:amino acid biosynthetic process"/>
    <property type="evidence" value="ECO:0007669"/>
    <property type="project" value="UniProtKB-KW"/>
</dbReference>
<accession>A0A016XGU2</accession>
<dbReference type="CDD" id="cd00466">
    <property type="entry name" value="DHQase_II"/>
    <property type="match status" value="1"/>
</dbReference>
<keyword evidence="7" id="KW-0028">Amino-acid biosynthesis</keyword>
<dbReference type="GO" id="GO:0019631">
    <property type="term" value="P:quinate catabolic process"/>
    <property type="evidence" value="ECO:0007669"/>
    <property type="project" value="TreeGrafter"/>
</dbReference>
<dbReference type="EC" id="4.2.1.10" evidence="5 7"/>
<reference evidence="11 12" key="1">
    <citation type="submission" date="2014-02" db="EMBL/GenBank/DDBJ databases">
        <title>Draft Genome of Hylemonella gracilis isolated from the Niagara River.</title>
        <authorList>
            <person name="Pawlowski D.R."/>
            <person name="Koudelka G.B."/>
        </authorList>
    </citation>
    <scope>NUCLEOTIDE SEQUENCE [LARGE SCALE GENOMIC DNA]</scope>
    <source>
        <strain evidence="11 12">Niagara R</strain>
    </source>
</reference>
<comment type="subunit">
    <text evidence="4 7">Homododecamer.</text>
</comment>
<dbReference type="PANTHER" id="PTHR21272">
    <property type="entry name" value="CATABOLIC 3-DEHYDROQUINASE"/>
    <property type="match status" value="1"/>
</dbReference>
<comment type="caution">
    <text evidence="11">The sequence shown here is derived from an EMBL/GenBank/DDBJ whole genome shotgun (WGS) entry which is preliminary data.</text>
</comment>
<dbReference type="Pfam" id="PF01220">
    <property type="entry name" value="DHquinase_II"/>
    <property type="match status" value="1"/>
</dbReference>
<evidence type="ECO:0000256" key="2">
    <source>
        <dbReference type="ARBA" id="ARBA00004902"/>
    </source>
</evidence>
<evidence type="ECO:0000256" key="6">
    <source>
        <dbReference type="ARBA" id="ARBA00023239"/>
    </source>
</evidence>
<sequence>MKTLYVFNGPNLNLLGTREPSIYGAQTLADVQALCERAAAQHGLKLDFRQSNHEGALIDWLHEAGRAQAQGAAIGVVFNAGAYTHTSVALHDAIKGAGVRLIELHISNVHAREAFRHHSYISPVASAVMAGFGVGGYALAIDGLVMQHRASEGVVREGRALEAPAAQEGVARLPSKD</sequence>
<dbReference type="GO" id="GO:0003855">
    <property type="term" value="F:3-dehydroquinate dehydratase activity"/>
    <property type="evidence" value="ECO:0007669"/>
    <property type="project" value="UniProtKB-UniRule"/>
</dbReference>
<dbReference type="AlphaFoldDB" id="A0A016XGU2"/>
<dbReference type="PANTHER" id="PTHR21272:SF3">
    <property type="entry name" value="CATABOLIC 3-DEHYDROQUINASE"/>
    <property type="match status" value="1"/>
</dbReference>
<dbReference type="Proteomes" id="UP000023268">
    <property type="component" value="Unassembled WGS sequence"/>
</dbReference>
<comment type="function">
    <text evidence="7">Catalyzes a trans-dehydration via an enolate intermediate.</text>
</comment>
<dbReference type="STRING" id="1458275.AZ34_08420"/>
<dbReference type="NCBIfam" id="NF003805">
    <property type="entry name" value="PRK05395.1-2"/>
    <property type="match status" value="1"/>
</dbReference>